<dbReference type="AlphaFoldDB" id="A0A098M902"/>
<dbReference type="EMBL" id="JQCR01000002">
    <property type="protein sequence ID" value="KGE18536.1"/>
    <property type="molecule type" value="Genomic_DNA"/>
</dbReference>
<sequence>MGVFRLSQHCCELHIIINGLPRHRFPFEDDCIPRNGIYFLLEKGEYGHDADRIVRVGTHTGPNQLRSRLKQHFVQENKDRSIFRKNIGRCLLNRDKDPYASVWELDFTTREAKLNNGHLINPAYQLTIESRVSDYFQKHFSFCVLGIEDKTERLSLESRLISTLSLCDECAPSVQWLGMSSPHEKIRRSGLWQVNELYKEPLNNQDFDRIEVLASESR</sequence>
<reference evidence="2 3" key="2">
    <citation type="submission" date="2014-10" db="EMBL/GenBank/DDBJ databases">
        <title>Comparative genomics of the Paenibacillus odorifer group.</title>
        <authorList>
            <person name="Tsai Y.-C."/>
            <person name="Martin N."/>
            <person name="Korlach J."/>
            <person name="Wiedmann M."/>
        </authorList>
    </citation>
    <scope>NUCLEOTIDE SEQUENCE [LARGE SCALE GENOMIC DNA]</scope>
    <source>
        <strain evidence="2 3">DSM 18334</strain>
    </source>
</reference>
<gene>
    <name evidence="2" type="ORF">PWYN_03505</name>
</gene>
<protein>
    <recommendedName>
        <fullName evidence="1">GIY-YIG domain-containing protein</fullName>
    </recommendedName>
</protein>
<dbReference type="eggNOG" id="ENOG502Z9FN">
    <property type="taxonomic scope" value="Bacteria"/>
</dbReference>
<name>A0A098M902_9BACL</name>
<accession>A0A098M902</accession>
<evidence type="ECO:0000313" key="2">
    <source>
        <dbReference type="EMBL" id="KGE18536.1"/>
    </source>
</evidence>
<organism evidence="2 3">
    <name type="scientific">Paenibacillus wynnii</name>
    <dbReference type="NCBI Taxonomy" id="268407"/>
    <lineage>
        <taxon>Bacteria</taxon>
        <taxon>Bacillati</taxon>
        <taxon>Bacillota</taxon>
        <taxon>Bacilli</taxon>
        <taxon>Bacillales</taxon>
        <taxon>Paenibacillaceae</taxon>
        <taxon>Paenibacillus</taxon>
    </lineage>
</organism>
<evidence type="ECO:0000259" key="1">
    <source>
        <dbReference type="Pfam" id="PF26468"/>
    </source>
</evidence>
<feature type="domain" description="GIY-YIG" evidence="1">
    <location>
        <begin position="32"/>
        <end position="212"/>
    </location>
</feature>
<dbReference type="STRING" id="268407.PWYN_03505"/>
<dbReference type="Pfam" id="PF26468">
    <property type="entry name" value="GIY_YIG_3"/>
    <property type="match status" value="1"/>
</dbReference>
<proteinExistence type="predicted"/>
<reference evidence="2 3" key="1">
    <citation type="submission" date="2014-08" db="EMBL/GenBank/DDBJ databases">
        <authorList>
            <person name="den Bakker H.C."/>
        </authorList>
    </citation>
    <scope>NUCLEOTIDE SEQUENCE [LARGE SCALE GENOMIC DNA]</scope>
    <source>
        <strain evidence="2 3">DSM 18334</strain>
    </source>
</reference>
<dbReference type="InterPro" id="IPR058782">
    <property type="entry name" value="GIY_YIG_3"/>
</dbReference>
<evidence type="ECO:0000313" key="3">
    <source>
        <dbReference type="Proteomes" id="UP000029734"/>
    </source>
</evidence>
<keyword evidence="3" id="KW-1185">Reference proteome</keyword>
<comment type="caution">
    <text evidence="2">The sequence shown here is derived from an EMBL/GenBank/DDBJ whole genome shotgun (WGS) entry which is preliminary data.</text>
</comment>
<dbReference type="Proteomes" id="UP000029734">
    <property type="component" value="Unassembled WGS sequence"/>
</dbReference>